<keyword evidence="3 7" id="KW-0808">Transferase</keyword>
<feature type="transmembrane region" description="Helical" evidence="6">
    <location>
        <begin position="15"/>
        <end position="36"/>
    </location>
</feature>
<dbReference type="EMBL" id="SWLB01000015">
    <property type="protein sequence ID" value="KAF3328957.1"/>
    <property type="molecule type" value="Genomic_DNA"/>
</dbReference>
<evidence type="ECO:0000313" key="7">
    <source>
        <dbReference type="EMBL" id="KAF3328957.1"/>
    </source>
</evidence>
<reference evidence="7" key="1">
    <citation type="submission" date="2020-01" db="EMBL/GenBank/DDBJ databases">
        <title>Genome sequence of Kobresia littledalei, the first chromosome-level genome in the family Cyperaceae.</title>
        <authorList>
            <person name="Qu G."/>
        </authorList>
    </citation>
    <scope>NUCLEOTIDE SEQUENCE</scope>
    <source>
        <strain evidence="7">C.B.Clarke</strain>
        <tissue evidence="7">Leaf</tissue>
    </source>
</reference>
<organism evidence="7 8">
    <name type="scientific">Carex littledalei</name>
    <dbReference type="NCBI Taxonomy" id="544730"/>
    <lineage>
        <taxon>Eukaryota</taxon>
        <taxon>Viridiplantae</taxon>
        <taxon>Streptophyta</taxon>
        <taxon>Embryophyta</taxon>
        <taxon>Tracheophyta</taxon>
        <taxon>Spermatophyta</taxon>
        <taxon>Magnoliopsida</taxon>
        <taxon>Liliopsida</taxon>
        <taxon>Poales</taxon>
        <taxon>Cyperaceae</taxon>
        <taxon>Cyperoideae</taxon>
        <taxon>Cariceae</taxon>
        <taxon>Carex</taxon>
        <taxon>Carex subgen. Euthyceras</taxon>
    </lineage>
</organism>
<name>A0A833QXV5_9POAL</name>
<evidence type="ECO:0000256" key="3">
    <source>
        <dbReference type="ARBA" id="ARBA00022679"/>
    </source>
</evidence>
<dbReference type="Proteomes" id="UP000623129">
    <property type="component" value="Unassembled WGS sequence"/>
</dbReference>
<keyword evidence="6" id="KW-1133">Transmembrane helix</keyword>
<evidence type="ECO:0000313" key="8">
    <source>
        <dbReference type="Proteomes" id="UP000623129"/>
    </source>
</evidence>
<dbReference type="GO" id="GO:0015020">
    <property type="term" value="F:glucuronosyltransferase activity"/>
    <property type="evidence" value="ECO:0007669"/>
    <property type="project" value="InterPro"/>
</dbReference>
<dbReference type="GO" id="GO:0016020">
    <property type="term" value="C:membrane"/>
    <property type="evidence" value="ECO:0007669"/>
    <property type="project" value="UniProtKB-SubCell"/>
</dbReference>
<sequence length="408" mass="46030">MAPSPSSALSLAEKFLFPLILISLISLFLFLSTFSYSTSSILYSHPSSPPFLRGPSHPPSFAYLLSGHRSDSARLIRLLLALYHPRNRYLLYLSADASEKERVGLVEAVKQALPVSVAFGNVDVVGRPSAGTPMGSSELAGTLGAAAAMLRLDHEWDWFVTLSAADYPLLTQDDLIHVFSSVPRHLNFIDHTSDIGWKEQQRVQPIIVDAGVYLAGRKQYFQASEKRATPDAFKFFTGSPWVILSRQFIEYCTIGYENLPRTLLLYFTNVILSQEGYFHSVICNSGYRNTTVNNDLRFTVWDDPPQMEPHYLSTTDFSAMVESGVPFARKFKENDAVLDLIDRRILGKWRNMVTPGAWCTSSRRWWRDPCSQWGNVNTARPGPQAERFQKLMDRVLKEWESGANSCQL</sequence>
<evidence type="ECO:0000256" key="4">
    <source>
        <dbReference type="ARBA" id="ARBA00023136"/>
    </source>
</evidence>
<comment type="subcellular location">
    <subcellularLocation>
        <location evidence="1">Membrane</location>
        <topology evidence="1">Single-pass type II membrane protein</topology>
    </subcellularLocation>
</comment>
<evidence type="ECO:0000256" key="6">
    <source>
        <dbReference type="SAM" id="Phobius"/>
    </source>
</evidence>
<keyword evidence="8" id="KW-1185">Reference proteome</keyword>
<accession>A0A833QXV5</accession>
<keyword evidence="4 6" id="KW-0472">Membrane</keyword>
<evidence type="ECO:0000256" key="1">
    <source>
        <dbReference type="ARBA" id="ARBA00004606"/>
    </source>
</evidence>
<dbReference type="PANTHER" id="PTHR45719:SF11">
    <property type="entry name" value="OS01G0121800 PROTEIN"/>
    <property type="match status" value="1"/>
</dbReference>
<proteinExistence type="predicted"/>
<dbReference type="Pfam" id="PF02485">
    <property type="entry name" value="Branch"/>
    <property type="match status" value="1"/>
</dbReference>
<dbReference type="InterPro" id="IPR044610">
    <property type="entry name" value="GLCAT14A/B/C"/>
</dbReference>
<keyword evidence="6" id="KW-0812">Transmembrane</keyword>
<evidence type="ECO:0000256" key="5">
    <source>
        <dbReference type="ARBA" id="ARBA00023180"/>
    </source>
</evidence>
<dbReference type="PANTHER" id="PTHR45719">
    <property type="entry name" value="GLYCOSYLTRANSFERASE"/>
    <property type="match status" value="1"/>
</dbReference>
<keyword evidence="5" id="KW-0325">Glycoprotein</keyword>
<dbReference type="InterPro" id="IPR003406">
    <property type="entry name" value="Glyco_trans_14"/>
</dbReference>
<comment type="caution">
    <text evidence="7">The sequence shown here is derived from an EMBL/GenBank/DDBJ whole genome shotgun (WGS) entry which is preliminary data.</text>
</comment>
<gene>
    <name evidence="7" type="ORF">FCM35_KLT06035</name>
</gene>
<dbReference type="OrthoDB" id="773653at2759"/>
<evidence type="ECO:0000256" key="2">
    <source>
        <dbReference type="ARBA" id="ARBA00022676"/>
    </source>
</evidence>
<protein>
    <submittedName>
        <fullName evidence="7">Xylosyltransferase 1-like protein</fullName>
    </submittedName>
</protein>
<keyword evidence="2" id="KW-0328">Glycosyltransferase</keyword>
<dbReference type="AlphaFoldDB" id="A0A833QXV5"/>